<reference evidence="1" key="1">
    <citation type="journal article" date="2015" name="Nature">
        <title>Complex archaea that bridge the gap between prokaryotes and eukaryotes.</title>
        <authorList>
            <person name="Spang A."/>
            <person name="Saw J.H."/>
            <person name="Jorgensen S.L."/>
            <person name="Zaremba-Niedzwiedzka K."/>
            <person name="Martijn J."/>
            <person name="Lind A.E."/>
            <person name="van Eijk R."/>
            <person name="Schleper C."/>
            <person name="Guy L."/>
            <person name="Ettema T.J."/>
        </authorList>
    </citation>
    <scope>NUCLEOTIDE SEQUENCE</scope>
</reference>
<protein>
    <recommendedName>
        <fullName evidence="2">Poly A polymerase head domain-containing protein</fullName>
    </recommendedName>
</protein>
<dbReference type="EMBL" id="LAZR01000397">
    <property type="protein sequence ID" value="KKN70780.1"/>
    <property type="molecule type" value="Genomic_DNA"/>
</dbReference>
<comment type="caution">
    <text evidence="1">The sequence shown here is derived from an EMBL/GenBank/DDBJ whole genome shotgun (WGS) entry which is preliminary data.</text>
</comment>
<dbReference type="AlphaFoldDB" id="A0A0F9SP51"/>
<organism evidence="1">
    <name type="scientific">marine sediment metagenome</name>
    <dbReference type="NCBI Taxonomy" id="412755"/>
    <lineage>
        <taxon>unclassified sequences</taxon>
        <taxon>metagenomes</taxon>
        <taxon>ecological metagenomes</taxon>
    </lineage>
</organism>
<sequence>MDRCQLIDLDLAWAVRRLPRETRKLLKEEGPKLFLAGGYLREIVTREPASDIDLFVPDKAAAEIWSKRLSEYAKVGRLPYATDNALTVFTKPLTTQFIHRWTFSDPWQAIKSFDFTMAQAAIWWDKGVAVSSGSWKSVCSSRFYPDLAARRLIYTVPDREEEAGGSLLRVLKFYQRGYRIPLSDLGAVISRLWTGIERKAWDENESIRAEIVTGLLNEVDPAIDPDNIIGGEFQEDLEEDPARPDTLP</sequence>
<evidence type="ECO:0008006" key="2">
    <source>
        <dbReference type="Google" id="ProtNLM"/>
    </source>
</evidence>
<dbReference type="Pfam" id="PF26128">
    <property type="entry name" value="Gad2"/>
    <property type="match status" value="1"/>
</dbReference>
<name>A0A0F9SP51_9ZZZZ</name>
<gene>
    <name evidence="1" type="ORF">LCGC14_0427750</name>
</gene>
<accession>A0A0F9SP51</accession>
<evidence type="ECO:0000313" key="1">
    <source>
        <dbReference type="EMBL" id="KKN70780.1"/>
    </source>
</evidence>
<proteinExistence type="predicted"/>